<reference evidence="6" key="1">
    <citation type="journal article" date="2021" name="Nat. Commun.">
        <title>Genetic determinants of endophytism in the Arabidopsis root mycobiome.</title>
        <authorList>
            <person name="Mesny F."/>
            <person name="Miyauchi S."/>
            <person name="Thiergart T."/>
            <person name="Pickel B."/>
            <person name="Atanasova L."/>
            <person name="Karlsson M."/>
            <person name="Huettel B."/>
            <person name="Barry K.W."/>
            <person name="Haridas S."/>
            <person name="Chen C."/>
            <person name="Bauer D."/>
            <person name="Andreopoulos W."/>
            <person name="Pangilinan J."/>
            <person name="LaButti K."/>
            <person name="Riley R."/>
            <person name="Lipzen A."/>
            <person name="Clum A."/>
            <person name="Drula E."/>
            <person name="Henrissat B."/>
            <person name="Kohler A."/>
            <person name="Grigoriev I.V."/>
            <person name="Martin F.M."/>
            <person name="Hacquard S."/>
        </authorList>
    </citation>
    <scope>NUCLEOTIDE SEQUENCE</scope>
    <source>
        <strain evidence="6">MPI-CAGE-AT-0147</strain>
    </source>
</reference>
<dbReference type="PANTHER" id="PTHR37534:SF26">
    <property type="entry name" value="TRANSCRIPTION FACTOR, PUTATIVE-RELATED"/>
    <property type="match status" value="1"/>
</dbReference>
<dbReference type="GO" id="GO:0005634">
    <property type="term" value="C:nucleus"/>
    <property type="evidence" value="ECO:0007669"/>
    <property type="project" value="UniProtKB-SubCell"/>
</dbReference>
<dbReference type="GO" id="GO:0045944">
    <property type="term" value="P:positive regulation of transcription by RNA polymerase II"/>
    <property type="evidence" value="ECO:0007669"/>
    <property type="project" value="TreeGrafter"/>
</dbReference>
<evidence type="ECO:0000256" key="3">
    <source>
        <dbReference type="SAM" id="Coils"/>
    </source>
</evidence>
<dbReference type="SUPFAM" id="SSF57701">
    <property type="entry name" value="Zn2/Cys6 DNA-binding domain"/>
    <property type="match status" value="1"/>
</dbReference>
<dbReference type="InterPro" id="IPR036864">
    <property type="entry name" value="Zn2-C6_fun-type_DNA-bd_sf"/>
</dbReference>
<evidence type="ECO:0000313" key="7">
    <source>
        <dbReference type="Proteomes" id="UP000738349"/>
    </source>
</evidence>
<dbReference type="EMBL" id="JAGMUV010000001">
    <property type="protein sequence ID" value="KAH7175477.1"/>
    <property type="molecule type" value="Genomic_DNA"/>
</dbReference>
<dbReference type="Proteomes" id="UP000738349">
    <property type="component" value="Unassembled WGS sequence"/>
</dbReference>
<feature type="domain" description="Zn(2)-C6 fungal-type" evidence="5">
    <location>
        <begin position="36"/>
        <end position="80"/>
    </location>
</feature>
<dbReference type="Pfam" id="PF11951">
    <property type="entry name" value="Fungal_trans_2"/>
    <property type="match status" value="1"/>
</dbReference>
<comment type="caution">
    <text evidence="6">The sequence shown here is derived from an EMBL/GenBank/DDBJ whole genome shotgun (WGS) entry which is preliminary data.</text>
</comment>
<dbReference type="AlphaFoldDB" id="A0A9P9FSM3"/>
<dbReference type="OrthoDB" id="5213892at2759"/>
<protein>
    <submittedName>
        <fullName evidence="6">Fungal-specific transcription factor domain-containing protein</fullName>
    </submittedName>
</protein>
<dbReference type="PANTHER" id="PTHR37534">
    <property type="entry name" value="TRANSCRIPTIONAL ACTIVATOR PROTEIN UGA3"/>
    <property type="match status" value="1"/>
</dbReference>
<keyword evidence="2" id="KW-0539">Nucleus</keyword>
<name>A0A9P9FSM3_9HYPO</name>
<dbReference type="InterPro" id="IPR021858">
    <property type="entry name" value="Fun_TF"/>
</dbReference>
<evidence type="ECO:0000259" key="5">
    <source>
        <dbReference type="SMART" id="SM00066"/>
    </source>
</evidence>
<evidence type="ECO:0000313" key="6">
    <source>
        <dbReference type="EMBL" id="KAH7175477.1"/>
    </source>
</evidence>
<sequence length="566" mass="63322">MSCRGYQVSIPILSCQLTVGFLPQFPLPRLLMMASSGKAACCWTCKIRHVKCDGTPMACLQCTSRQVRCHGYGPKPSWMNGGEHEEQERQRIKRAIKKNFKQKKILQHRQARGQDRDRSPSPPRSVLEEAQFGNSPQIDIGAGTTPSPILTGQSLQSRVLSGRSFPEPLQYDEASLLMHYLDHVFPYQYPFFVKGKWSRGWLLWLLSKNGPLYRASMGLAALHQRSLLGGTESHHLELEFHTKALRQLQDFLASFNINEPQAENDNLVEIITCGIALISFEVLRGSTSNWQPHLCAMASIASAIHEQLQLSQSSEQLSSPLFESQATAAIAFHIPVLLWMDMLACVATEDKPKLPYEEWLGPSCNFELVHIMGCHNSVMRAIGDLGALSEWKTHAIATGNLNLEEFRDRRQRIEDELEDGIEATPTHPLQIRHRTDEGCVTRIFATAALVQLIVVSAEVLPNSSSTRTRRAVSRVALEIEVTRGTVSPRQLSWPICVAGCVADPDQRPLFESLLESVLAEGTSIIGNCGTVLDVLRTCWRYQIEQPDVQWDCGRTMKKMGICALLI</sequence>
<gene>
    <name evidence="6" type="ORF">EDB81DRAFT_770009</name>
</gene>
<accession>A0A9P9FSM3</accession>
<feature type="coiled-coil region" evidence="3">
    <location>
        <begin position="396"/>
        <end position="423"/>
    </location>
</feature>
<feature type="compositionally biased region" description="Basic residues" evidence="4">
    <location>
        <begin position="102"/>
        <end position="111"/>
    </location>
</feature>
<feature type="region of interest" description="Disordered" evidence="4">
    <location>
        <begin position="102"/>
        <end position="147"/>
    </location>
</feature>
<proteinExistence type="predicted"/>
<evidence type="ECO:0000256" key="1">
    <source>
        <dbReference type="ARBA" id="ARBA00004123"/>
    </source>
</evidence>
<keyword evidence="7" id="KW-1185">Reference proteome</keyword>
<dbReference type="Pfam" id="PF00172">
    <property type="entry name" value="Zn_clus"/>
    <property type="match status" value="1"/>
</dbReference>
<evidence type="ECO:0000256" key="4">
    <source>
        <dbReference type="SAM" id="MobiDB-lite"/>
    </source>
</evidence>
<dbReference type="GO" id="GO:0000981">
    <property type="term" value="F:DNA-binding transcription factor activity, RNA polymerase II-specific"/>
    <property type="evidence" value="ECO:0007669"/>
    <property type="project" value="InterPro"/>
</dbReference>
<dbReference type="GO" id="GO:0008270">
    <property type="term" value="F:zinc ion binding"/>
    <property type="evidence" value="ECO:0007669"/>
    <property type="project" value="InterPro"/>
</dbReference>
<keyword evidence="3" id="KW-0175">Coiled coil</keyword>
<dbReference type="SMART" id="SM00066">
    <property type="entry name" value="GAL4"/>
    <property type="match status" value="1"/>
</dbReference>
<organism evidence="6 7">
    <name type="scientific">Dactylonectria macrodidyma</name>
    <dbReference type="NCBI Taxonomy" id="307937"/>
    <lineage>
        <taxon>Eukaryota</taxon>
        <taxon>Fungi</taxon>
        <taxon>Dikarya</taxon>
        <taxon>Ascomycota</taxon>
        <taxon>Pezizomycotina</taxon>
        <taxon>Sordariomycetes</taxon>
        <taxon>Hypocreomycetidae</taxon>
        <taxon>Hypocreales</taxon>
        <taxon>Nectriaceae</taxon>
        <taxon>Dactylonectria</taxon>
    </lineage>
</organism>
<evidence type="ECO:0000256" key="2">
    <source>
        <dbReference type="ARBA" id="ARBA00023242"/>
    </source>
</evidence>
<dbReference type="InterPro" id="IPR001138">
    <property type="entry name" value="Zn2Cys6_DnaBD"/>
</dbReference>
<comment type="subcellular location">
    <subcellularLocation>
        <location evidence="1">Nucleus</location>
    </subcellularLocation>
</comment>
<dbReference type="GO" id="GO:0000976">
    <property type="term" value="F:transcription cis-regulatory region binding"/>
    <property type="evidence" value="ECO:0007669"/>
    <property type="project" value="TreeGrafter"/>
</dbReference>